<dbReference type="EMBL" id="CM031831">
    <property type="protein sequence ID" value="KAG6705022.1"/>
    <property type="molecule type" value="Genomic_DNA"/>
</dbReference>
<comment type="caution">
    <text evidence="2">The sequence shown here is derived from an EMBL/GenBank/DDBJ whole genome shotgun (WGS) entry which is preliminary data.</text>
</comment>
<dbReference type="Proteomes" id="UP000811246">
    <property type="component" value="Chromosome 7"/>
</dbReference>
<keyword evidence="1" id="KW-0472">Membrane</keyword>
<protein>
    <submittedName>
        <fullName evidence="2">Uncharacterized protein</fullName>
    </submittedName>
</protein>
<dbReference type="AlphaFoldDB" id="A0A922JGR5"/>
<proteinExistence type="predicted"/>
<keyword evidence="1" id="KW-1133">Transmembrane helix</keyword>
<accession>A0A922JGR5</accession>
<keyword evidence="1" id="KW-0812">Transmembrane</keyword>
<evidence type="ECO:0000313" key="2">
    <source>
        <dbReference type="EMBL" id="KAG6705022.1"/>
    </source>
</evidence>
<reference evidence="2" key="1">
    <citation type="submission" date="2021-01" db="EMBL/GenBank/DDBJ databases">
        <authorList>
            <person name="Lovell J.T."/>
            <person name="Bentley N."/>
            <person name="Bhattarai G."/>
            <person name="Jenkins J.W."/>
            <person name="Sreedasyam A."/>
            <person name="Alarcon Y."/>
            <person name="Bock C."/>
            <person name="Boston L."/>
            <person name="Carlson J."/>
            <person name="Cervantes K."/>
            <person name="Clermont K."/>
            <person name="Krom N."/>
            <person name="Kubenka K."/>
            <person name="Mamidi S."/>
            <person name="Mattison C."/>
            <person name="Monteros M."/>
            <person name="Pisani C."/>
            <person name="Plott C."/>
            <person name="Rajasekar S."/>
            <person name="Rhein H.S."/>
            <person name="Rohla C."/>
            <person name="Song M."/>
            <person name="Hilaire R.S."/>
            <person name="Shu S."/>
            <person name="Wells L."/>
            <person name="Wang X."/>
            <person name="Webber J."/>
            <person name="Heerema R.J."/>
            <person name="Klein P."/>
            <person name="Conner P."/>
            <person name="Grauke L."/>
            <person name="Grimwood J."/>
            <person name="Schmutz J."/>
            <person name="Randall J.J."/>
        </authorList>
    </citation>
    <scope>NUCLEOTIDE SEQUENCE</scope>
    <source>
        <tissue evidence="2">Leaf</tissue>
    </source>
</reference>
<evidence type="ECO:0000256" key="1">
    <source>
        <dbReference type="SAM" id="Phobius"/>
    </source>
</evidence>
<sequence length="267" mass="31008">MASYEIDSVKVEKANALKRYNRQRNLRWIFEICAALTFVLSISATLVPVAVETARNSLRRFIAIFDCTLYVLLLVMIIILILSIYAYYPGERDSTSDVYEEFIEHNDSSRRFAPGEEPPTQEETFRDKHIVCSDNAVSPVHEEDRIVSLVSKPSVSPIQSERVSAVSEKALCKSRYRRTISEKFEKRIEERSRRVLRRSGTEICRKLVISGEESSRRSWSYSVDNLSDEDFNRRVDGFIAEKKKILREESKEERKKESTFALAIQKY</sequence>
<name>A0A922JGR5_CARIL</name>
<organism evidence="2 3">
    <name type="scientific">Carya illinoinensis</name>
    <name type="common">Pecan</name>
    <dbReference type="NCBI Taxonomy" id="32201"/>
    <lineage>
        <taxon>Eukaryota</taxon>
        <taxon>Viridiplantae</taxon>
        <taxon>Streptophyta</taxon>
        <taxon>Embryophyta</taxon>
        <taxon>Tracheophyta</taxon>
        <taxon>Spermatophyta</taxon>
        <taxon>Magnoliopsida</taxon>
        <taxon>eudicotyledons</taxon>
        <taxon>Gunneridae</taxon>
        <taxon>Pentapetalae</taxon>
        <taxon>rosids</taxon>
        <taxon>fabids</taxon>
        <taxon>Fagales</taxon>
        <taxon>Juglandaceae</taxon>
        <taxon>Carya</taxon>
    </lineage>
</organism>
<feature type="transmembrane region" description="Helical" evidence="1">
    <location>
        <begin position="28"/>
        <end position="51"/>
    </location>
</feature>
<dbReference type="PANTHER" id="PTHR33640:SF34">
    <property type="entry name" value="PROTEIN, PUTATIVE-RELATED"/>
    <property type="match status" value="1"/>
</dbReference>
<dbReference type="PANTHER" id="PTHR33640">
    <property type="entry name" value="TRANSMEMBRANE PROTEIN"/>
    <property type="match status" value="1"/>
</dbReference>
<evidence type="ECO:0000313" key="3">
    <source>
        <dbReference type="Proteomes" id="UP000811246"/>
    </source>
</evidence>
<feature type="transmembrane region" description="Helical" evidence="1">
    <location>
        <begin position="63"/>
        <end position="88"/>
    </location>
</feature>
<gene>
    <name evidence="2" type="ORF">I3842_07G161600</name>
</gene>